<protein>
    <submittedName>
        <fullName evidence="4">NAD(P)H-dependent oxidoreductase</fullName>
    </submittedName>
</protein>
<organism evidence="4 5">
    <name type="scientific">Serpens gallinarum</name>
    <dbReference type="NCBI Taxonomy" id="2763075"/>
    <lineage>
        <taxon>Bacteria</taxon>
        <taxon>Pseudomonadati</taxon>
        <taxon>Pseudomonadota</taxon>
        <taxon>Gammaproteobacteria</taxon>
        <taxon>Pseudomonadales</taxon>
        <taxon>Pseudomonadaceae</taxon>
        <taxon>Pseudomonas</taxon>
    </lineage>
</organism>
<evidence type="ECO:0000259" key="3">
    <source>
        <dbReference type="Pfam" id="PF02525"/>
    </source>
</evidence>
<dbReference type="Gene3D" id="3.40.50.360">
    <property type="match status" value="1"/>
</dbReference>
<evidence type="ECO:0000313" key="5">
    <source>
        <dbReference type="Proteomes" id="UP000611945"/>
    </source>
</evidence>
<name>A0ABR8TQ38_9PSED</name>
<dbReference type="SUPFAM" id="SSF52218">
    <property type="entry name" value="Flavoproteins"/>
    <property type="match status" value="1"/>
</dbReference>
<dbReference type="PANTHER" id="PTHR10204:SF34">
    <property type="entry name" value="NAD(P)H DEHYDROGENASE [QUINONE] 1 ISOFORM 1"/>
    <property type="match status" value="1"/>
</dbReference>
<dbReference type="PANTHER" id="PTHR10204">
    <property type="entry name" value="NAD P H OXIDOREDUCTASE-RELATED"/>
    <property type="match status" value="1"/>
</dbReference>
<keyword evidence="2" id="KW-0560">Oxidoreductase</keyword>
<sequence length="206" mass="23457">MNEPAKSGATPVVGTGKRILVIDGSPQGQGFCRALGETYVIGARSQGHVVRQLRLADLRFDPVLRGGYEHDQRLEVDLLDAQRQIHWAEHLVFVYPVWWGGLPALLKGFIDRVFLPGFAFRLRGQTRIAEQLLSGRSAELLVTLDTPSWHFRWLQGAPAHRQMIRSTLRFCGIRTRRVHEFTPIRGSSEERRQDWLRRAEQLGAKA</sequence>
<dbReference type="RefSeq" id="WP_251836669.1">
    <property type="nucleotide sequence ID" value="NZ_JACSQG010000006.1"/>
</dbReference>
<evidence type="ECO:0000313" key="4">
    <source>
        <dbReference type="EMBL" id="MBD7977889.1"/>
    </source>
</evidence>
<keyword evidence="5" id="KW-1185">Reference proteome</keyword>
<accession>A0ABR8TQ38</accession>
<dbReference type="InterPro" id="IPR029039">
    <property type="entry name" value="Flavoprotein-like_sf"/>
</dbReference>
<evidence type="ECO:0000256" key="2">
    <source>
        <dbReference type="ARBA" id="ARBA00023002"/>
    </source>
</evidence>
<dbReference type="EMBL" id="JACSQG010000006">
    <property type="protein sequence ID" value="MBD7977889.1"/>
    <property type="molecule type" value="Genomic_DNA"/>
</dbReference>
<feature type="domain" description="Flavodoxin-like fold" evidence="3">
    <location>
        <begin position="17"/>
        <end position="201"/>
    </location>
</feature>
<dbReference type="Pfam" id="PF02525">
    <property type="entry name" value="Flavodoxin_2"/>
    <property type="match status" value="1"/>
</dbReference>
<comment type="similarity">
    <text evidence="1">Belongs to the NAD(P)H dehydrogenase (quinone) family.</text>
</comment>
<gene>
    <name evidence="4" type="ORF">H9642_11890</name>
</gene>
<dbReference type="InterPro" id="IPR003680">
    <property type="entry name" value="Flavodoxin_fold"/>
</dbReference>
<comment type="caution">
    <text evidence="4">The sequence shown here is derived from an EMBL/GenBank/DDBJ whole genome shotgun (WGS) entry which is preliminary data.</text>
</comment>
<evidence type="ECO:0000256" key="1">
    <source>
        <dbReference type="ARBA" id="ARBA00006252"/>
    </source>
</evidence>
<dbReference type="InterPro" id="IPR051545">
    <property type="entry name" value="NAD(P)H_dehydrogenase_qn"/>
</dbReference>
<reference evidence="4 5" key="1">
    <citation type="submission" date="2020-08" db="EMBL/GenBank/DDBJ databases">
        <title>A Genomic Blueprint of the Chicken Gut Microbiome.</title>
        <authorList>
            <person name="Gilroy R."/>
            <person name="Ravi A."/>
            <person name="Getino M."/>
            <person name="Pursley I."/>
            <person name="Horton D.L."/>
            <person name="Alikhan N.-F."/>
            <person name="Baker D."/>
            <person name="Gharbi K."/>
            <person name="Hall N."/>
            <person name="Watson M."/>
            <person name="Adriaenssens E.M."/>
            <person name="Foster-Nyarko E."/>
            <person name="Jarju S."/>
            <person name="Secka A."/>
            <person name="Antonio M."/>
            <person name="Oren A."/>
            <person name="Chaudhuri R."/>
            <person name="La Ragione R.M."/>
            <person name="Hildebrand F."/>
            <person name="Pallen M.J."/>
        </authorList>
    </citation>
    <scope>NUCLEOTIDE SEQUENCE [LARGE SCALE GENOMIC DNA]</scope>
    <source>
        <strain evidence="4 5">Sa2CUA2</strain>
    </source>
</reference>
<dbReference type="Proteomes" id="UP000611945">
    <property type="component" value="Unassembled WGS sequence"/>
</dbReference>
<proteinExistence type="inferred from homology"/>